<protein>
    <recommendedName>
        <fullName evidence="4">Transposase</fullName>
    </recommendedName>
</protein>
<keyword evidence="3" id="KW-1185">Reference proteome</keyword>
<dbReference type="AlphaFoldDB" id="A0A4U8QBV5"/>
<gene>
    <name evidence="2" type="ORF">DSM106044_01319</name>
</gene>
<name>A0A4U8QBV5_9FIRM</name>
<comment type="caution">
    <text evidence="2">The sequence shown here is derived from an EMBL/GenBank/DDBJ whole genome shotgun (WGS) entry which is preliminary data.</text>
</comment>
<dbReference type="RefSeq" id="WP_138002078.1">
    <property type="nucleotide sequence ID" value="NZ_QGQD01000027.1"/>
</dbReference>
<dbReference type="InterPro" id="IPR046929">
    <property type="entry name" value="HTH_Tnp"/>
</dbReference>
<dbReference type="Proteomes" id="UP000306509">
    <property type="component" value="Unassembled WGS sequence"/>
</dbReference>
<dbReference type="Pfam" id="PF20310">
    <property type="entry name" value="HTH_Tnp_2"/>
    <property type="match status" value="1"/>
</dbReference>
<dbReference type="STRING" id="180332.GCA_000797495_01103"/>
<feature type="compositionally biased region" description="Low complexity" evidence="1">
    <location>
        <begin position="95"/>
        <end position="104"/>
    </location>
</feature>
<reference evidence="2 3" key="1">
    <citation type="journal article" date="2019" name="Anaerobe">
        <title>Detection of Robinsoniella peoriensis in multiple bone samples of a trauma patient.</title>
        <authorList>
            <person name="Schrottner P."/>
            <person name="Hartwich K."/>
            <person name="Bunk B."/>
            <person name="Schober I."/>
            <person name="Helbig S."/>
            <person name="Rudolph W.W."/>
            <person name="Gunzer F."/>
        </authorList>
    </citation>
    <scope>NUCLEOTIDE SEQUENCE [LARGE SCALE GENOMIC DNA]</scope>
    <source>
        <strain evidence="2 3">DSM 106044</strain>
    </source>
</reference>
<sequence length="139" mass="16397">MTKNPFTNEQMLLLRQNPYTYKVSKFQLTFTREFKEIFYSEYQLGEIPRQILADHGYDPAVLGDRRVWSIARHIREQYDKYGGFHQGHSPHRMQSSASPAADLPASEKDELKQLRNAVDYLKQEVEFLKKISSLRTTRK</sequence>
<evidence type="ECO:0000256" key="1">
    <source>
        <dbReference type="SAM" id="MobiDB-lite"/>
    </source>
</evidence>
<evidence type="ECO:0000313" key="3">
    <source>
        <dbReference type="Proteomes" id="UP000306509"/>
    </source>
</evidence>
<evidence type="ECO:0000313" key="2">
    <source>
        <dbReference type="EMBL" id="TLD01773.1"/>
    </source>
</evidence>
<evidence type="ECO:0008006" key="4">
    <source>
        <dbReference type="Google" id="ProtNLM"/>
    </source>
</evidence>
<dbReference type="EMBL" id="QGQD01000027">
    <property type="protein sequence ID" value="TLD01773.1"/>
    <property type="molecule type" value="Genomic_DNA"/>
</dbReference>
<proteinExistence type="predicted"/>
<feature type="region of interest" description="Disordered" evidence="1">
    <location>
        <begin position="81"/>
        <end position="108"/>
    </location>
</feature>
<organism evidence="2 3">
    <name type="scientific">Robinsoniella peoriensis</name>
    <dbReference type="NCBI Taxonomy" id="180332"/>
    <lineage>
        <taxon>Bacteria</taxon>
        <taxon>Bacillati</taxon>
        <taxon>Bacillota</taxon>
        <taxon>Clostridia</taxon>
        <taxon>Lachnospirales</taxon>
        <taxon>Lachnospiraceae</taxon>
        <taxon>Robinsoniella</taxon>
    </lineage>
</organism>
<accession>A0A4U8QBV5</accession>